<dbReference type="Proteomes" id="UP001597034">
    <property type="component" value="Unassembled WGS sequence"/>
</dbReference>
<protein>
    <recommendedName>
        <fullName evidence="4">Phospholipase_D-nuclease N-terminal</fullName>
    </recommendedName>
</protein>
<accession>A0ABD6DET7</accession>
<dbReference type="EMBL" id="JBHUDO010000001">
    <property type="protein sequence ID" value="MFD1644752.1"/>
    <property type="molecule type" value="Genomic_DNA"/>
</dbReference>
<keyword evidence="1" id="KW-0472">Membrane</keyword>
<feature type="transmembrane region" description="Helical" evidence="1">
    <location>
        <begin position="33"/>
        <end position="51"/>
    </location>
</feature>
<evidence type="ECO:0000313" key="2">
    <source>
        <dbReference type="EMBL" id="MFD1644752.1"/>
    </source>
</evidence>
<proteinExistence type="predicted"/>
<dbReference type="AlphaFoldDB" id="A0ABD6DET7"/>
<dbReference type="RefSeq" id="WP_256400003.1">
    <property type="nucleotide sequence ID" value="NZ_JANHJR010000002.1"/>
</dbReference>
<comment type="caution">
    <text evidence="2">The sequence shown here is derived from an EMBL/GenBank/DDBJ whole genome shotgun (WGS) entry which is preliminary data.</text>
</comment>
<reference evidence="2 3" key="1">
    <citation type="journal article" date="2019" name="Int. J. Syst. Evol. Microbiol.">
        <title>The Global Catalogue of Microorganisms (GCM) 10K type strain sequencing project: providing services to taxonomists for standard genome sequencing and annotation.</title>
        <authorList>
            <consortium name="The Broad Institute Genomics Platform"/>
            <consortium name="The Broad Institute Genome Sequencing Center for Infectious Disease"/>
            <person name="Wu L."/>
            <person name="Ma J."/>
        </authorList>
    </citation>
    <scope>NUCLEOTIDE SEQUENCE [LARGE SCALE GENOMIC DNA]</scope>
    <source>
        <strain evidence="2 3">CGMCC 1.10390</strain>
    </source>
</reference>
<evidence type="ECO:0000256" key="1">
    <source>
        <dbReference type="SAM" id="Phobius"/>
    </source>
</evidence>
<sequence>MSEPTLLATVLFVAAVAAGGGYYDATKNSTHRAIVWAGITFLSAPIGIIRYRRNDIHSTDAGGY</sequence>
<keyword evidence="1" id="KW-0812">Transmembrane</keyword>
<keyword evidence="3" id="KW-1185">Reference proteome</keyword>
<evidence type="ECO:0000313" key="3">
    <source>
        <dbReference type="Proteomes" id="UP001597034"/>
    </source>
</evidence>
<organism evidence="2 3">
    <name type="scientific">Haloarchaeobius litoreus</name>
    <dbReference type="NCBI Taxonomy" id="755306"/>
    <lineage>
        <taxon>Archaea</taxon>
        <taxon>Methanobacteriati</taxon>
        <taxon>Methanobacteriota</taxon>
        <taxon>Stenosarchaea group</taxon>
        <taxon>Halobacteria</taxon>
        <taxon>Halobacteriales</taxon>
        <taxon>Halorubellaceae</taxon>
        <taxon>Haloarchaeobius</taxon>
    </lineage>
</organism>
<evidence type="ECO:0008006" key="4">
    <source>
        <dbReference type="Google" id="ProtNLM"/>
    </source>
</evidence>
<keyword evidence="1" id="KW-1133">Transmembrane helix</keyword>
<name>A0ABD6DET7_9EURY</name>
<gene>
    <name evidence="2" type="ORF">ACFSBL_03560</name>
</gene>